<name>A0A418PTM7_9BACT</name>
<dbReference type="AlphaFoldDB" id="A0A418PTM7"/>
<proteinExistence type="predicted"/>
<dbReference type="OrthoDB" id="7206705at2"/>
<dbReference type="EMBL" id="QXML01000003">
    <property type="protein sequence ID" value="RIW16355.1"/>
    <property type="molecule type" value="Genomic_DNA"/>
</dbReference>
<keyword evidence="3" id="KW-1185">Reference proteome</keyword>
<dbReference type="PANTHER" id="PTHR37691">
    <property type="entry name" value="BLR3518 PROTEIN"/>
    <property type="match status" value="1"/>
</dbReference>
<keyword evidence="1" id="KW-0732">Signal</keyword>
<evidence type="ECO:0000313" key="3">
    <source>
        <dbReference type="Proteomes" id="UP000283522"/>
    </source>
</evidence>
<dbReference type="SUPFAM" id="SSF75169">
    <property type="entry name" value="DsrEFH-like"/>
    <property type="match status" value="1"/>
</dbReference>
<reference evidence="2 3" key="1">
    <citation type="submission" date="2018-09" db="EMBL/GenBank/DDBJ databases">
        <authorList>
            <person name="Wang X."/>
            <person name="Du Z."/>
        </authorList>
    </citation>
    <scope>NUCLEOTIDE SEQUENCE [LARGE SCALE GENOMIC DNA]</scope>
    <source>
        <strain evidence="2 3">N3</strain>
    </source>
</reference>
<dbReference type="Gene3D" id="3.40.1260.10">
    <property type="entry name" value="DsrEFH-like"/>
    <property type="match status" value="1"/>
</dbReference>
<dbReference type="Proteomes" id="UP000283522">
    <property type="component" value="Unassembled WGS sequence"/>
</dbReference>
<dbReference type="RefSeq" id="WP_119477210.1">
    <property type="nucleotide sequence ID" value="NZ_QXML01000003.1"/>
</dbReference>
<feature type="chain" id="PRO_5019129646" description="Sulfur reduction protein DsrE" evidence="1">
    <location>
        <begin position="20"/>
        <end position="190"/>
    </location>
</feature>
<evidence type="ECO:0000256" key="1">
    <source>
        <dbReference type="SAM" id="SignalP"/>
    </source>
</evidence>
<dbReference type="Pfam" id="PF02635">
    <property type="entry name" value="DsrE"/>
    <property type="match status" value="1"/>
</dbReference>
<accession>A0A418PTM7</accession>
<dbReference type="InterPro" id="IPR027396">
    <property type="entry name" value="DsrEFH-like"/>
</dbReference>
<evidence type="ECO:0000313" key="2">
    <source>
        <dbReference type="EMBL" id="RIW16355.1"/>
    </source>
</evidence>
<organism evidence="2 3">
    <name type="scientific">Algoriphagus lacus</name>
    <dbReference type="NCBI Taxonomy" id="2056311"/>
    <lineage>
        <taxon>Bacteria</taxon>
        <taxon>Pseudomonadati</taxon>
        <taxon>Bacteroidota</taxon>
        <taxon>Cytophagia</taxon>
        <taxon>Cytophagales</taxon>
        <taxon>Cyclobacteriaceae</taxon>
        <taxon>Algoriphagus</taxon>
    </lineage>
</organism>
<comment type="caution">
    <text evidence="2">The sequence shown here is derived from an EMBL/GenBank/DDBJ whole genome shotgun (WGS) entry which is preliminary data.</text>
</comment>
<feature type="signal peptide" evidence="1">
    <location>
        <begin position="1"/>
        <end position="19"/>
    </location>
</feature>
<gene>
    <name evidence="2" type="ORF">D0X99_08300</name>
</gene>
<sequence>MKKMTFILVFAFFSLPAIGQGVPEYLKGKISYPQFDFSTWVGVITTDAEVLTFDPSLDYKVAVDVYGNQKDSTKIHGSLEEAARTYNLHLANGVPKEKLKVAVVIHGMAVNAILTDEAYKEKFKVSNPNLVALEAFSKAGIDLIVCGQNLGYLNYTREQISPLVKVAYSAKTALVTLDQKGYSFLDVGLK</sequence>
<dbReference type="InterPro" id="IPR003787">
    <property type="entry name" value="Sulphur_relay_DsrE/F-like"/>
</dbReference>
<protein>
    <recommendedName>
        <fullName evidence="4">Sulfur reduction protein DsrE</fullName>
    </recommendedName>
</protein>
<evidence type="ECO:0008006" key="4">
    <source>
        <dbReference type="Google" id="ProtNLM"/>
    </source>
</evidence>
<dbReference type="PANTHER" id="PTHR37691:SF1">
    <property type="entry name" value="BLR3518 PROTEIN"/>
    <property type="match status" value="1"/>
</dbReference>